<dbReference type="Gene3D" id="3.40.50.720">
    <property type="entry name" value="NAD(P)-binding Rossmann-like Domain"/>
    <property type="match status" value="1"/>
</dbReference>
<keyword evidence="1" id="KW-0560">Oxidoreductase</keyword>
<feature type="domain" description="Pyrroline-5-carboxylate reductase catalytic N-terminal" evidence="2">
    <location>
        <begin position="7"/>
        <end position="96"/>
    </location>
</feature>
<dbReference type="RefSeq" id="WP_160423916.1">
    <property type="nucleotide sequence ID" value="NZ_WSTA01000028.1"/>
</dbReference>
<gene>
    <name evidence="3" type="ORF">GB864_08145</name>
</gene>
<keyword evidence="4" id="KW-1185">Reference proteome</keyword>
<evidence type="ECO:0000313" key="3">
    <source>
        <dbReference type="EMBL" id="MWB98517.1"/>
    </source>
</evidence>
<comment type="caution">
    <text evidence="3">The sequence shown here is derived from an EMBL/GenBank/DDBJ whole genome shotgun (WGS) entry which is preliminary data.</text>
</comment>
<organism evidence="3 4">
    <name type="scientific">Agromyces seonyuensis</name>
    <dbReference type="NCBI Taxonomy" id="2662446"/>
    <lineage>
        <taxon>Bacteria</taxon>
        <taxon>Bacillati</taxon>
        <taxon>Actinomycetota</taxon>
        <taxon>Actinomycetes</taxon>
        <taxon>Micrococcales</taxon>
        <taxon>Microbacteriaceae</taxon>
        <taxon>Agromyces</taxon>
    </lineage>
</organism>
<dbReference type="PANTHER" id="PTHR14239:SF0">
    <property type="entry name" value="F420-DEPENDENT NADP REDUCTASE"/>
    <property type="match status" value="1"/>
</dbReference>
<protein>
    <submittedName>
        <fullName evidence="3">NADP oxidoreductase</fullName>
    </submittedName>
</protein>
<dbReference type="InterPro" id="IPR028939">
    <property type="entry name" value="P5C_Rdtase_cat_N"/>
</dbReference>
<accession>A0A6I4P4W9</accession>
<sequence>MNAPTRTIGILGAGKVGTVLARLAVDAGYRVLIAGSGDPRKIALTIEVLVPGARAVTAAEASAQADVVILALPLSKHRNLPIEQLRGKLVIDTMNHWWEIDGPRERTLAQGTTSSESVQAFLADSRVVKAFNHMGYHDLEEETRPVGASGRKAIAVAGDRDADVRAVAALVDDLGFDPLPIGSLRNGRALEPGGPAFGADVDRATLERLLRSEFALLTDDGAE</sequence>
<dbReference type="Proteomes" id="UP000438182">
    <property type="component" value="Unassembled WGS sequence"/>
</dbReference>
<reference evidence="3 4" key="1">
    <citation type="submission" date="2019-12" db="EMBL/GenBank/DDBJ databases">
        <authorList>
            <person name="Kim Y.S."/>
        </authorList>
    </citation>
    <scope>NUCLEOTIDE SEQUENCE [LARGE SCALE GENOMIC DNA]</scope>
    <source>
        <strain evidence="3 4">MMS17-SY077</strain>
    </source>
</reference>
<name>A0A6I4P4W9_9MICO</name>
<dbReference type="SUPFAM" id="SSF51735">
    <property type="entry name" value="NAD(P)-binding Rossmann-fold domains"/>
    <property type="match status" value="1"/>
</dbReference>
<evidence type="ECO:0000256" key="1">
    <source>
        <dbReference type="ARBA" id="ARBA00023002"/>
    </source>
</evidence>
<dbReference type="InterPro" id="IPR051267">
    <property type="entry name" value="STEAP_metalloreductase"/>
</dbReference>
<proteinExistence type="predicted"/>
<dbReference type="PANTHER" id="PTHR14239">
    <property type="entry name" value="DUDULIN-RELATED"/>
    <property type="match status" value="1"/>
</dbReference>
<dbReference type="GO" id="GO:0015677">
    <property type="term" value="P:copper ion import"/>
    <property type="evidence" value="ECO:0007669"/>
    <property type="project" value="TreeGrafter"/>
</dbReference>
<evidence type="ECO:0000313" key="4">
    <source>
        <dbReference type="Proteomes" id="UP000438182"/>
    </source>
</evidence>
<dbReference type="InterPro" id="IPR036291">
    <property type="entry name" value="NAD(P)-bd_dom_sf"/>
</dbReference>
<evidence type="ECO:0000259" key="2">
    <source>
        <dbReference type="Pfam" id="PF03807"/>
    </source>
</evidence>
<dbReference type="Pfam" id="PF03807">
    <property type="entry name" value="F420_oxidored"/>
    <property type="match status" value="1"/>
</dbReference>
<dbReference type="GO" id="GO:0008823">
    <property type="term" value="F:cupric reductase (NADH) activity"/>
    <property type="evidence" value="ECO:0007669"/>
    <property type="project" value="TreeGrafter"/>
</dbReference>
<dbReference type="EMBL" id="WSTA01000028">
    <property type="protein sequence ID" value="MWB98517.1"/>
    <property type="molecule type" value="Genomic_DNA"/>
</dbReference>
<dbReference type="GO" id="GO:0005886">
    <property type="term" value="C:plasma membrane"/>
    <property type="evidence" value="ECO:0007669"/>
    <property type="project" value="TreeGrafter"/>
</dbReference>
<dbReference type="GO" id="GO:0052851">
    <property type="term" value="F:ferric-chelate reductase (NADPH) activity"/>
    <property type="evidence" value="ECO:0007669"/>
    <property type="project" value="TreeGrafter"/>
</dbReference>
<dbReference type="AlphaFoldDB" id="A0A6I4P4W9"/>